<evidence type="ECO:0000313" key="7">
    <source>
        <dbReference type="Proteomes" id="UP000799537"/>
    </source>
</evidence>
<organism evidence="6 7">
    <name type="scientific">Zasmidium cellare ATCC 36951</name>
    <dbReference type="NCBI Taxonomy" id="1080233"/>
    <lineage>
        <taxon>Eukaryota</taxon>
        <taxon>Fungi</taxon>
        <taxon>Dikarya</taxon>
        <taxon>Ascomycota</taxon>
        <taxon>Pezizomycotina</taxon>
        <taxon>Dothideomycetes</taxon>
        <taxon>Dothideomycetidae</taxon>
        <taxon>Mycosphaerellales</taxon>
        <taxon>Mycosphaerellaceae</taxon>
        <taxon>Zasmidium</taxon>
    </lineage>
</organism>
<accession>A0A6A6CJP7</accession>
<dbReference type="Pfam" id="PF04909">
    <property type="entry name" value="Amidohydro_2"/>
    <property type="match status" value="1"/>
</dbReference>
<evidence type="ECO:0000256" key="4">
    <source>
        <dbReference type="SAM" id="SignalP"/>
    </source>
</evidence>
<dbReference type="GO" id="GO:0016787">
    <property type="term" value="F:hydrolase activity"/>
    <property type="evidence" value="ECO:0007669"/>
    <property type="project" value="InterPro"/>
</dbReference>
<feature type="domain" description="Amidohydrolase-related" evidence="5">
    <location>
        <begin position="78"/>
        <end position="360"/>
    </location>
</feature>
<dbReference type="Gene3D" id="3.20.20.140">
    <property type="entry name" value="Metal-dependent hydrolases"/>
    <property type="match status" value="1"/>
</dbReference>
<dbReference type="PANTHER" id="PTHR21240:SF31">
    <property type="entry name" value="AMIDOHYDROLASE FAMILY PROTEIN (AFU_ORTHOLOGUE AFUA_7G05840)"/>
    <property type="match status" value="1"/>
</dbReference>
<dbReference type="GO" id="GO:0005829">
    <property type="term" value="C:cytosol"/>
    <property type="evidence" value="ECO:0007669"/>
    <property type="project" value="TreeGrafter"/>
</dbReference>
<dbReference type="SUPFAM" id="SSF51556">
    <property type="entry name" value="Metallo-dependent hydrolases"/>
    <property type="match status" value="1"/>
</dbReference>
<proteinExistence type="inferred from homology"/>
<dbReference type="InterPro" id="IPR032465">
    <property type="entry name" value="ACMSD"/>
</dbReference>
<evidence type="ECO:0000259" key="5">
    <source>
        <dbReference type="Pfam" id="PF04909"/>
    </source>
</evidence>
<evidence type="ECO:0000256" key="1">
    <source>
        <dbReference type="ARBA" id="ARBA00022793"/>
    </source>
</evidence>
<dbReference type="Proteomes" id="UP000799537">
    <property type="component" value="Unassembled WGS sequence"/>
</dbReference>
<dbReference type="InterPro" id="IPR032466">
    <property type="entry name" value="Metal_Hydrolase"/>
</dbReference>
<reference evidence="6" key="1">
    <citation type="journal article" date="2020" name="Stud. Mycol.">
        <title>101 Dothideomycetes genomes: a test case for predicting lifestyles and emergence of pathogens.</title>
        <authorList>
            <person name="Haridas S."/>
            <person name="Albert R."/>
            <person name="Binder M."/>
            <person name="Bloem J."/>
            <person name="Labutti K."/>
            <person name="Salamov A."/>
            <person name="Andreopoulos B."/>
            <person name="Baker S."/>
            <person name="Barry K."/>
            <person name="Bills G."/>
            <person name="Bluhm B."/>
            <person name="Cannon C."/>
            <person name="Castanera R."/>
            <person name="Culley D."/>
            <person name="Daum C."/>
            <person name="Ezra D."/>
            <person name="Gonzalez J."/>
            <person name="Henrissat B."/>
            <person name="Kuo A."/>
            <person name="Liang C."/>
            <person name="Lipzen A."/>
            <person name="Lutzoni F."/>
            <person name="Magnuson J."/>
            <person name="Mondo S."/>
            <person name="Nolan M."/>
            <person name="Ohm R."/>
            <person name="Pangilinan J."/>
            <person name="Park H.-J."/>
            <person name="Ramirez L."/>
            <person name="Alfaro M."/>
            <person name="Sun H."/>
            <person name="Tritt A."/>
            <person name="Yoshinaga Y."/>
            <person name="Zwiers L.-H."/>
            <person name="Turgeon B."/>
            <person name="Goodwin S."/>
            <person name="Spatafora J."/>
            <person name="Crous P."/>
            <person name="Grigoriev I."/>
        </authorList>
    </citation>
    <scope>NUCLEOTIDE SEQUENCE</scope>
    <source>
        <strain evidence="6">ATCC 36951</strain>
    </source>
</reference>
<dbReference type="InterPro" id="IPR006680">
    <property type="entry name" value="Amidohydro-rel"/>
</dbReference>
<feature type="signal peptide" evidence="4">
    <location>
        <begin position="1"/>
        <end position="18"/>
    </location>
</feature>
<dbReference type="EMBL" id="ML993593">
    <property type="protein sequence ID" value="KAF2167454.1"/>
    <property type="molecule type" value="Genomic_DNA"/>
</dbReference>
<protein>
    <recommendedName>
        <fullName evidence="5">Amidohydrolase-related domain-containing protein</fullName>
    </recommendedName>
</protein>
<evidence type="ECO:0000313" key="6">
    <source>
        <dbReference type="EMBL" id="KAF2167454.1"/>
    </source>
</evidence>
<sequence>MQNTFALLFIAAACGVAAFPSQNHSSTPDAADVWKHKKISLEEAFVLPELVEHVFSFPQPIGVSNETFRAQFLDIGPIRLQQMDDLGIDYMILSHTAPLAQGVNESDAAEALATRANDYLGENIKNNTDRLGGFAMLSLHDPMQAANELERAVSNYGFHGAFMYTYQDYSFNETYYLSDPRYDPLWQRLVDLDLPVYIHPRGPGPRQMLDYLPSTPDLIGGGYQFSNDVGLTLMKMIAYGVFDRFPSLKVISGHMGEHLPSDLFRLDAQVDRLRSALNLPALHDVSYYFQNNFYETTSGDFADDLLNFHIQQIGIERILFSVDYPYENLADGTKWLDNLTLPDGEKAQIARGNALKLLKLDG</sequence>
<keyword evidence="7" id="KW-1185">Reference proteome</keyword>
<dbReference type="GeneID" id="54559533"/>
<evidence type="ECO:0000256" key="3">
    <source>
        <dbReference type="RuleBase" id="RU366045"/>
    </source>
</evidence>
<name>A0A6A6CJP7_ZASCE</name>
<evidence type="ECO:0000256" key="2">
    <source>
        <dbReference type="ARBA" id="ARBA00023239"/>
    </source>
</evidence>
<dbReference type="AlphaFoldDB" id="A0A6A6CJP7"/>
<comment type="similarity">
    <text evidence="3">Belongs to the metallo-dependent hydrolases superfamily.</text>
</comment>
<keyword evidence="4" id="KW-0732">Signal</keyword>
<dbReference type="RefSeq" id="XP_033668343.1">
    <property type="nucleotide sequence ID" value="XM_033806261.1"/>
</dbReference>
<feature type="chain" id="PRO_5025616979" description="Amidohydrolase-related domain-containing protein" evidence="4">
    <location>
        <begin position="19"/>
        <end position="362"/>
    </location>
</feature>
<keyword evidence="1 3" id="KW-0210">Decarboxylase</keyword>
<dbReference type="PANTHER" id="PTHR21240">
    <property type="entry name" value="2-AMINO-3-CARBOXYLMUCONATE-6-SEMIALDEHYDE DECARBOXYLASE"/>
    <property type="match status" value="1"/>
</dbReference>
<dbReference type="OrthoDB" id="432010at2759"/>
<dbReference type="GO" id="GO:0019748">
    <property type="term" value="P:secondary metabolic process"/>
    <property type="evidence" value="ECO:0007669"/>
    <property type="project" value="TreeGrafter"/>
</dbReference>
<gene>
    <name evidence="6" type="ORF">M409DRAFT_22262</name>
</gene>
<dbReference type="GO" id="GO:0016831">
    <property type="term" value="F:carboxy-lyase activity"/>
    <property type="evidence" value="ECO:0007669"/>
    <property type="project" value="UniProtKB-KW"/>
</dbReference>
<keyword evidence="2 3" id="KW-0456">Lyase</keyword>